<keyword evidence="3 5" id="KW-0687">Ribonucleoprotein</keyword>
<evidence type="ECO:0000256" key="4">
    <source>
        <dbReference type="ARBA" id="ARBA00035244"/>
    </source>
</evidence>
<dbReference type="HAMAP" id="MF_01328_B">
    <property type="entry name" value="Ribosomal_uL4_B"/>
    <property type="match status" value="1"/>
</dbReference>
<sequence>MAQTKVLSSSGKEAGSVELAESLFAAPVNEALIHQAVVRQLAGQRTGTADTLTRGRVAGGGRKPWRQKGTGRARAGSRSAPQWRGGGVVFGPHPRGYEQRMPAKMRRAALQGVLSAKASDGALRVVEGFGLEEIGTKAFADRLAAWDAGGKVLVVLAVRDPMVERSCRNLREVRVLLADSLNVVDLLEADTIVFTSDALSRAQEVYA</sequence>
<gene>
    <name evidence="5 7" type="primary">rplD</name>
</gene>
<dbReference type="GO" id="GO:0006412">
    <property type="term" value="P:translation"/>
    <property type="evidence" value="ECO:0007669"/>
    <property type="project" value="UniProtKB-UniRule"/>
</dbReference>
<dbReference type="Gene3D" id="3.40.1370.10">
    <property type="match status" value="1"/>
</dbReference>
<dbReference type="InterPro" id="IPR002136">
    <property type="entry name" value="Ribosomal_uL4"/>
</dbReference>
<dbReference type="EMBL" id="KT006947">
    <property type="protein sequence ID" value="AKQ01023.1"/>
    <property type="molecule type" value="Genomic_DNA"/>
</dbReference>
<proteinExistence type="inferred from homology"/>
<dbReference type="GO" id="GO:0019843">
    <property type="term" value="F:rRNA binding"/>
    <property type="evidence" value="ECO:0007669"/>
    <property type="project" value="UniProtKB-UniRule"/>
</dbReference>
<dbReference type="PANTHER" id="PTHR10746">
    <property type="entry name" value="50S RIBOSOMAL PROTEIN L4"/>
    <property type="match status" value="1"/>
</dbReference>
<name>A0A0H4T0K5_9CHLR</name>
<feature type="region of interest" description="Disordered" evidence="6">
    <location>
        <begin position="52"/>
        <end position="91"/>
    </location>
</feature>
<comment type="subunit">
    <text evidence="5">Part of the 50S ribosomal subunit.</text>
</comment>
<keyword evidence="5" id="KW-0699">rRNA-binding</keyword>
<dbReference type="PANTHER" id="PTHR10746:SF6">
    <property type="entry name" value="LARGE RIBOSOMAL SUBUNIT PROTEIN UL4M"/>
    <property type="match status" value="1"/>
</dbReference>
<dbReference type="GO" id="GO:0005840">
    <property type="term" value="C:ribosome"/>
    <property type="evidence" value="ECO:0007669"/>
    <property type="project" value="UniProtKB-KW"/>
</dbReference>
<keyword evidence="5" id="KW-0694">RNA-binding</keyword>
<dbReference type="Pfam" id="PF00573">
    <property type="entry name" value="Ribosomal_L4"/>
    <property type="match status" value="1"/>
</dbReference>
<dbReference type="GO" id="GO:1990904">
    <property type="term" value="C:ribonucleoprotein complex"/>
    <property type="evidence" value="ECO:0007669"/>
    <property type="project" value="UniProtKB-KW"/>
</dbReference>
<dbReference type="InterPro" id="IPR023574">
    <property type="entry name" value="Ribosomal_uL4_dom_sf"/>
</dbReference>
<accession>A0A0H4T0K5</accession>
<comment type="function">
    <text evidence="5">One of the primary rRNA binding proteins, this protein initially binds near the 5'-end of the 23S rRNA. It is important during the early stages of 50S assembly. It makes multiple contacts with different domains of the 23S rRNA in the assembled 50S subunit and ribosome.</text>
</comment>
<keyword evidence="2 5" id="KW-0689">Ribosomal protein</keyword>
<dbReference type="NCBIfam" id="TIGR03953">
    <property type="entry name" value="rplD_bact"/>
    <property type="match status" value="1"/>
</dbReference>
<evidence type="ECO:0000256" key="2">
    <source>
        <dbReference type="ARBA" id="ARBA00022980"/>
    </source>
</evidence>
<evidence type="ECO:0000256" key="3">
    <source>
        <dbReference type="ARBA" id="ARBA00023274"/>
    </source>
</evidence>
<evidence type="ECO:0000313" key="7">
    <source>
        <dbReference type="EMBL" id="AKQ01023.1"/>
    </source>
</evidence>
<evidence type="ECO:0000256" key="1">
    <source>
        <dbReference type="ARBA" id="ARBA00010528"/>
    </source>
</evidence>
<protein>
    <recommendedName>
        <fullName evidence="4 5">Large ribosomal subunit protein uL4</fullName>
    </recommendedName>
</protein>
<dbReference type="SUPFAM" id="SSF52166">
    <property type="entry name" value="Ribosomal protein L4"/>
    <property type="match status" value="1"/>
</dbReference>
<evidence type="ECO:0000256" key="5">
    <source>
        <dbReference type="HAMAP-Rule" id="MF_01328"/>
    </source>
</evidence>
<dbReference type="InterPro" id="IPR013005">
    <property type="entry name" value="Ribosomal_uL4-like"/>
</dbReference>
<comment type="function">
    <text evidence="5">Forms part of the polypeptide exit tunnel.</text>
</comment>
<comment type="similarity">
    <text evidence="1 5">Belongs to the universal ribosomal protein uL4 family.</text>
</comment>
<dbReference type="GO" id="GO:0003735">
    <property type="term" value="F:structural constituent of ribosome"/>
    <property type="evidence" value="ECO:0007669"/>
    <property type="project" value="InterPro"/>
</dbReference>
<evidence type="ECO:0000256" key="6">
    <source>
        <dbReference type="SAM" id="MobiDB-lite"/>
    </source>
</evidence>
<organism evidence="7">
    <name type="scientific">uncultured Chloroflexi bacterium Rifle_16ft_4_minimus_1380</name>
    <dbReference type="NCBI Taxonomy" id="1665057"/>
    <lineage>
        <taxon>Bacteria</taxon>
        <taxon>Bacillati</taxon>
        <taxon>Chloroflexota</taxon>
        <taxon>environmental samples</taxon>
    </lineage>
</organism>
<dbReference type="AlphaFoldDB" id="A0A0H4T0K5"/>
<reference evidence="7" key="1">
    <citation type="journal article" date="2015" name="ISME J.">
        <title>Aquifer environment selects for microbial species cohorts in sediment and groundwater.</title>
        <authorList>
            <person name="Hug L.A."/>
            <person name="Thomas B.C."/>
            <person name="Brown C.T."/>
            <person name="Frischkorn K.R."/>
            <person name="Williams K.H."/>
            <person name="Tringe S.G."/>
            <person name="Banfield J.F."/>
        </authorList>
    </citation>
    <scope>NUCLEOTIDE SEQUENCE</scope>
</reference>